<feature type="transmembrane region" description="Helical" evidence="1">
    <location>
        <begin position="412"/>
        <end position="431"/>
    </location>
</feature>
<evidence type="ECO:0000313" key="3">
    <source>
        <dbReference type="Proteomes" id="UP000031057"/>
    </source>
</evidence>
<keyword evidence="3" id="KW-1185">Reference proteome</keyword>
<organism evidence="2 3">
    <name type="scientific">Novosphingobium malaysiense</name>
    <dbReference type="NCBI Taxonomy" id="1348853"/>
    <lineage>
        <taxon>Bacteria</taxon>
        <taxon>Pseudomonadati</taxon>
        <taxon>Pseudomonadota</taxon>
        <taxon>Alphaproteobacteria</taxon>
        <taxon>Sphingomonadales</taxon>
        <taxon>Sphingomonadaceae</taxon>
        <taxon>Novosphingobium</taxon>
    </lineage>
</organism>
<reference evidence="2 3" key="1">
    <citation type="submission" date="2014-10" db="EMBL/GenBank/DDBJ databases">
        <title>Genome sequence of Novosphingobium malaysiense MUSC 273(T).</title>
        <authorList>
            <person name="Lee L.-H."/>
        </authorList>
    </citation>
    <scope>NUCLEOTIDE SEQUENCE [LARGE SCALE GENOMIC DNA]</scope>
    <source>
        <strain evidence="2 3">MUSC 273</strain>
    </source>
</reference>
<feature type="transmembrane region" description="Helical" evidence="1">
    <location>
        <begin position="87"/>
        <end position="106"/>
    </location>
</feature>
<keyword evidence="1" id="KW-0812">Transmembrane</keyword>
<gene>
    <name evidence="2" type="ORF">LK12_00200</name>
</gene>
<keyword evidence="1" id="KW-1133">Transmembrane helix</keyword>
<feature type="transmembrane region" description="Helical" evidence="1">
    <location>
        <begin position="12"/>
        <end position="36"/>
    </location>
</feature>
<sequence length="490" mass="51180">MELTFIGAIQLAIGLAIVVAGSVRSAFAFLMISGLFDGSAAVLLPALGGTSIPPIQFAILFVYLRIVAPRGGFLGFLAEAISANRLAVLYVVYGVASAFVAPKIFAGMMDVAPMRMTGEGGLFNTVPLVPTSQNITASVYMIGFLLIALASYVVCRHRGGVAVLVNTAIVVGWTHVILGVAVALAKGTPLDGYFELMRNGNYAQLDQSYQGFIRIRGLFPESSSFADFGFTWFLLNAELWYRSVRSRATGWAALALAAVLFFSTSSTAYVGLAGYILFFTLRALFLPASVHAPKLRQIGIVMLILAVAVAGTMVLVPQFSAAVSDMVFGMTVGKSDSLSGQQRLFWALQGWEAFKTSYGVGIGPGSFRSSSLFAAILGATGVFGVALFIGYLVEVLKPMRASTFSHSDNLAWNIGGALSVAAILSLIPAAVGSPKSDPGGNFAILAGAALALRPSRRQRGQTGNVASGIVARLTGRGETVPGSSGAAGTI</sequence>
<keyword evidence="1" id="KW-0472">Membrane</keyword>
<dbReference type="Proteomes" id="UP000031057">
    <property type="component" value="Unassembled WGS sequence"/>
</dbReference>
<feature type="transmembrane region" description="Helical" evidence="1">
    <location>
        <begin position="298"/>
        <end position="316"/>
    </location>
</feature>
<dbReference type="AlphaFoldDB" id="A0A0B1ZUR7"/>
<name>A0A0B1ZUR7_9SPHN</name>
<dbReference type="OrthoDB" id="7010242at2"/>
<proteinExistence type="predicted"/>
<evidence type="ECO:0000256" key="1">
    <source>
        <dbReference type="SAM" id="Phobius"/>
    </source>
</evidence>
<dbReference type="STRING" id="1348853.LK12_00200"/>
<dbReference type="RefSeq" id="WP_039277987.1">
    <property type="nucleotide sequence ID" value="NZ_JTDI01000001.1"/>
</dbReference>
<protein>
    <submittedName>
        <fullName evidence="2">Uncharacterized protein</fullName>
    </submittedName>
</protein>
<feature type="transmembrane region" description="Helical" evidence="1">
    <location>
        <begin position="253"/>
        <end position="278"/>
    </location>
</feature>
<feature type="transmembrane region" description="Helical" evidence="1">
    <location>
        <begin position="372"/>
        <end position="392"/>
    </location>
</feature>
<accession>A0A0B1ZUR7</accession>
<feature type="transmembrane region" description="Helical" evidence="1">
    <location>
        <begin position="42"/>
        <end position="66"/>
    </location>
</feature>
<evidence type="ECO:0000313" key="2">
    <source>
        <dbReference type="EMBL" id="KHK92877.1"/>
    </source>
</evidence>
<feature type="transmembrane region" description="Helical" evidence="1">
    <location>
        <begin position="135"/>
        <end position="154"/>
    </location>
</feature>
<feature type="transmembrane region" description="Helical" evidence="1">
    <location>
        <begin position="161"/>
        <end position="185"/>
    </location>
</feature>
<comment type="caution">
    <text evidence="2">The sequence shown here is derived from an EMBL/GenBank/DDBJ whole genome shotgun (WGS) entry which is preliminary data.</text>
</comment>
<dbReference type="EMBL" id="JTDI01000001">
    <property type="protein sequence ID" value="KHK92877.1"/>
    <property type="molecule type" value="Genomic_DNA"/>
</dbReference>